<keyword evidence="8" id="KW-0636">Prenylation</keyword>
<dbReference type="PANTHER" id="PTHR13169">
    <property type="entry name" value="UBIQUITIN-LIKE PROTEIN 3 HCG-1 PROTEIN"/>
    <property type="match status" value="1"/>
</dbReference>
<dbReference type="InterPro" id="IPR017000">
    <property type="entry name" value="MUB"/>
</dbReference>
<comment type="function">
    <text evidence="1 9">May serve as docking site to facilitate the association of other proteins to the plasma membrane.</text>
</comment>
<evidence type="ECO:0000313" key="12">
    <source>
        <dbReference type="Proteomes" id="UP001443914"/>
    </source>
</evidence>
<dbReference type="InterPro" id="IPR040015">
    <property type="entry name" value="UBL3-like"/>
</dbReference>
<dbReference type="PROSITE" id="PS50053">
    <property type="entry name" value="UBIQUITIN_2"/>
    <property type="match status" value="1"/>
</dbReference>
<dbReference type="Pfam" id="PF13881">
    <property type="entry name" value="Rad60-SLD_2"/>
    <property type="match status" value="1"/>
</dbReference>
<evidence type="ECO:0000256" key="6">
    <source>
        <dbReference type="ARBA" id="ARBA00023139"/>
    </source>
</evidence>
<evidence type="ECO:0000256" key="8">
    <source>
        <dbReference type="ARBA" id="ARBA00023289"/>
    </source>
</evidence>
<sequence length="118" mass="13068">MPEDELIELKFRLNDGSDIGPFRYPPSSSVALLKDTILANWPKDIKLAPKSANDIKIVSGGKILENSRTVGQCRMPFDDLEKAVITMHVVVQPSVTKSKTEKKIHDSDKKSICSCSIL</sequence>
<keyword evidence="5 9" id="KW-0472">Membrane</keyword>
<comment type="caution">
    <text evidence="11">The sequence shown here is derived from an EMBL/GenBank/DDBJ whole genome shotgun (WGS) entry which is preliminary data.</text>
</comment>
<dbReference type="CDD" id="cd01814">
    <property type="entry name" value="Ubl_MUBs_plant"/>
    <property type="match status" value="1"/>
</dbReference>
<evidence type="ECO:0000256" key="7">
    <source>
        <dbReference type="ARBA" id="ARBA00023288"/>
    </source>
</evidence>
<keyword evidence="3 9" id="KW-1003">Cell membrane</keyword>
<protein>
    <recommendedName>
        <fullName evidence="9">Membrane-anchored ubiquitin-fold protein</fullName>
    </recommendedName>
</protein>
<dbReference type="GO" id="GO:0005886">
    <property type="term" value="C:plasma membrane"/>
    <property type="evidence" value="ECO:0007669"/>
    <property type="project" value="UniProtKB-SubCell"/>
</dbReference>
<evidence type="ECO:0000256" key="2">
    <source>
        <dbReference type="ARBA" id="ARBA00004193"/>
    </source>
</evidence>
<comment type="subcellular location">
    <subcellularLocation>
        <location evidence="2">Cell membrane</location>
        <topology evidence="2">Lipid-anchor</topology>
    </subcellularLocation>
</comment>
<proteinExistence type="predicted"/>
<keyword evidence="12" id="KW-1185">Reference proteome</keyword>
<dbReference type="Gene3D" id="3.10.20.90">
    <property type="entry name" value="Phosphatidylinositol 3-kinase Catalytic Subunit, Chain A, domain 1"/>
    <property type="match status" value="1"/>
</dbReference>
<keyword evidence="4" id="KW-0488">Methylation</keyword>
<evidence type="ECO:0000256" key="1">
    <source>
        <dbReference type="ARBA" id="ARBA00002929"/>
    </source>
</evidence>
<organism evidence="11 12">
    <name type="scientific">Saponaria officinalis</name>
    <name type="common">Common soapwort</name>
    <name type="synonym">Lychnis saponaria</name>
    <dbReference type="NCBI Taxonomy" id="3572"/>
    <lineage>
        <taxon>Eukaryota</taxon>
        <taxon>Viridiplantae</taxon>
        <taxon>Streptophyta</taxon>
        <taxon>Embryophyta</taxon>
        <taxon>Tracheophyta</taxon>
        <taxon>Spermatophyta</taxon>
        <taxon>Magnoliopsida</taxon>
        <taxon>eudicotyledons</taxon>
        <taxon>Gunneridae</taxon>
        <taxon>Pentapetalae</taxon>
        <taxon>Caryophyllales</taxon>
        <taxon>Caryophyllaceae</taxon>
        <taxon>Caryophylleae</taxon>
        <taxon>Saponaria</taxon>
    </lineage>
</organism>
<name>A0AAW1HP44_SAPOF</name>
<keyword evidence="7" id="KW-0449">Lipoprotein</keyword>
<dbReference type="EMBL" id="JBDFQZ010000011">
    <property type="protein sequence ID" value="KAK9678128.1"/>
    <property type="molecule type" value="Genomic_DNA"/>
</dbReference>
<dbReference type="InterPro" id="IPR029071">
    <property type="entry name" value="Ubiquitin-like_domsf"/>
</dbReference>
<evidence type="ECO:0000256" key="3">
    <source>
        <dbReference type="ARBA" id="ARBA00022475"/>
    </source>
</evidence>
<dbReference type="Proteomes" id="UP001443914">
    <property type="component" value="Unassembled WGS sequence"/>
</dbReference>
<evidence type="ECO:0000256" key="5">
    <source>
        <dbReference type="ARBA" id="ARBA00023136"/>
    </source>
</evidence>
<reference evidence="11" key="1">
    <citation type="submission" date="2024-03" db="EMBL/GenBank/DDBJ databases">
        <title>WGS assembly of Saponaria officinalis var. Norfolk2.</title>
        <authorList>
            <person name="Jenkins J."/>
            <person name="Shu S."/>
            <person name="Grimwood J."/>
            <person name="Barry K."/>
            <person name="Goodstein D."/>
            <person name="Schmutz J."/>
            <person name="Leebens-Mack J."/>
            <person name="Osbourn A."/>
        </authorList>
    </citation>
    <scope>NUCLEOTIDE SEQUENCE [LARGE SCALE GENOMIC DNA]</scope>
    <source>
        <strain evidence="11">JIC</strain>
    </source>
</reference>
<dbReference type="InterPro" id="IPR039540">
    <property type="entry name" value="UBL3-like_ubiquitin_dom"/>
</dbReference>
<dbReference type="SUPFAM" id="SSF54236">
    <property type="entry name" value="Ubiquitin-like"/>
    <property type="match status" value="1"/>
</dbReference>
<dbReference type="PANTHER" id="PTHR13169:SF1">
    <property type="entry name" value="MEMBRANE-ANCHORED UBIQUITIN-FOLD PROTEIN 4"/>
    <property type="match status" value="1"/>
</dbReference>
<evidence type="ECO:0000256" key="4">
    <source>
        <dbReference type="ARBA" id="ARBA00022481"/>
    </source>
</evidence>
<feature type="domain" description="Ubiquitin-like" evidence="10">
    <location>
        <begin position="7"/>
        <end position="75"/>
    </location>
</feature>
<keyword evidence="6" id="KW-0564">Palmitate</keyword>
<gene>
    <name evidence="11" type="ORF">RND81_11G189700</name>
</gene>
<evidence type="ECO:0000259" key="10">
    <source>
        <dbReference type="PROSITE" id="PS50053"/>
    </source>
</evidence>
<evidence type="ECO:0000256" key="9">
    <source>
        <dbReference type="PIRNR" id="PIRNR032572"/>
    </source>
</evidence>
<dbReference type="AlphaFoldDB" id="A0AAW1HP44"/>
<dbReference type="PIRSF" id="PIRSF032572">
    <property type="entry name" value="MUB"/>
    <property type="match status" value="1"/>
</dbReference>
<evidence type="ECO:0000313" key="11">
    <source>
        <dbReference type="EMBL" id="KAK9678128.1"/>
    </source>
</evidence>
<dbReference type="InterPro" id="IPR000626">
    <property type="entry name" value="Ubiquitin-like_dom"/>
</dbReference>
<accession>A0AAW1HP44</accession>